<evidence type="ECO:0000259" key="8">
    <source>
        <dbReference type="PROSITE" id="PS50237"/>
    </source>
</evidence>
<gene>
    <name evidence="9" type="ORF">M9Y10_039688</name>
</gene>
<dbReference type="CDD" id="cd00078">
    <property type="entry name" value="HECTc"/>
    <property type="match status" value="1"/>
</dbReference>
<sequence>MALNHSLLLQSTKISDESNLLYNIHQSIIDLESDPPEKEIHILLKQSILYLDEYFDQQTIDDLFILIFQCFSHISNKNNDFYKEIYSNYKKNSNRLIIFAMVFSEYDEKSSFDDLPNLINNILDQISQQIQTPKYTFKIYDNEINPKYVGNFIINILLMTELNENLISTFFPYIFMQNNLSDIKIRKLIQKVRNSKFESVLPEFILKDKRIYSNFQQDNWSVIIPKISKQTFLQLFPYLDEFYSDILYLNRTLALSILEKYIELNIDFKSDCKLNIKILKSFNEIMMTPSIFNYLSNYNVDFEEYSLFKYISIDSLEKILSESNNLKSYEKIVDYDFKDKNVEAFSDKKFWVHLFSVISSSKVKYSEKLLIKFVSLFERYIEPNKSYEIIESMIFNEFPTANNGNYFLCDLIKNFDFEYKNDFNINQEILFRKIIESKIFPLPSFWSLFTQDLAETFLQNNDAMSLYAFCFSKQIDEEHEFKNIKIEINPLKDSNLIFKLIKNKNLDLLTNMNEESLLFVISSFLYFKYPLYVTIKKLTIDTVIPFFAISFLCEDVPFYLIDSELTDLIMKAMRYLPKRNSPLSIESINSILLNSNYFEFHFYDILINQLIEGNYACDHLILIRKLFELSNRYYDDIQIKYLFDKNGINLFNYLIQNISIISCFDNIKFNIKILNLNKIISLSNNYKYAVNTINFINNYCTYSWPDNQFKILFEQLIDLATKKLKAEDFIILYECIEKNQLYKKLSFNNVSIDINTIIDKISIYKILINNDEWSFNFYFELLFKTLMKEKSIANDYFVIQLEKLSCEQSVNLRSSLFSQYIDNFLFQNTFKNIFSYHSESRKFIRKPHFQSITYPQSKTGLSIISKLLKIGNYQAFYFLFYIASTFPFLFISNPQKVFTAILQKLDSFSIICTIEDNSNEILKDDLKISLLAFELLVSLLYSVKILDAFLPWLFEKIFTFSPSQILSMTYILNTLYKTKKVKNVTLAISIKFNFPEIASKLLEIDVPKEIRNIYKENIFSILNKHYELLNKLNHNKKMIFVDEMACLENPFEIAFNNFSTIFPRKFESIEFPQINNYHITNFLDSIKYQVMFDVLILDDEYKDIVSKAMKLESNRFKKCSSFEIDDDFHDNYSLNIRFCAKQPNWIYKWLIKDKKFPCFVEHKKILRNVIKKINKFEKETDEQNNDVDWIDIDYYFLDQFCQNNLFNVIIKEIETNEINVYSLISPLIKNITENQVGLNCFLSVIIIYILEHKYDKIKIIKKIFDSFSKENFESVTNNLFDLALIPEYRTNSLFILYIASLLLKIDIIPSNIGHLIGFMLISDNQEIIEQSLKICEKIDFEYLKDIQKVLRKVIDNQINAKNTPSISTFKLIIHIIPTYAKDNIKISKKILNKTIQNYREGKNQDNEALDLIFFLLCKLSPERQDNQVIIPNDEIDFSQSFKNSWTQSGNLSILRKAPPNLVNEDPTFWNLYNEHRLFLNDIVTENEDLIEKLHFLEDYPELLILDKRLALFRKKMKNKINEDIQQVIRVNRSNILENSFDAFNSLSRHEWLYKIKVRFENESGVDMGGLTKEWFTLVTKELFNPNFALFVLCENKSYKPNQLSSINQDHIEYFNFAGKFIARAIIQGQCINAHFCRSFYRQILRHQIKLKDLDDLGSNVYNSMQHILKNDPEPLGLNFTTNIDEYGSCKTILLKENGDEIDVTNENKVEYATLYANYYLRKSIIDQVTAFCKGFNYLIPHDEIKMFSPDELDLIICGIPEIDVNDMRENTSYVEPYSENHPVVLLFFSAISKWDPENLAKFLLFLTGSSQVPVNGFKDYADAETPITIAPGGDRTRLCVAHTCFNTLDLPEYEDEDELNEKLMQSIQECEFGIS</sequence>
<keyword evidence="5 6" id="KW-0833">Ubl conjugation pathway</keyword>
<dbReference type="SMART" id="SM00119">
    <property type="entry name" value="HECTc"/>
    <property type="match status" value="1"/>
</dbReference>
<dbReference type="EMBL" id="JAPFFF010000066">
    <property type="protein sequence ID" value="KAK8836346.1"/>
    <property type="molecule type" value="Genomic_DNA"/>
</dbReference>
<evidence type="ECO:0000256" key="3">
    <source>
        <dbReference type="ARBA" id="ARBA00012485"/>
    </source>
</evidence>
<evidence type="ECO:0000256" key="7">
    <source>
        <dbReference type="SAM" id="Phobius"/>
    </source>
</evidence>
<dbReference type="Proteomes" id="UP001470230">
    <property type="component" value="Unassembled WGS sequence"/>
</dbReference>
<evidence type="ECO:0000256" key="1">
    <source>
        <dbReference type="ARBA" id="ARBA00000885"/>
    </source>
</evidence>
<dbReference type="PANTHER" id="PTHR11254">
    <property type="entry name" value="HECT DOMAIN UBIQUITIN-PROTEIN LIGASE"/>
    <property type="match status" value="1"/>
</dbReference>
<evidence type="ECO:0000313" key="10">
    <source>
        <dbReference type="Proteomes" id="UP001470230"/>
    </source>
</evidence>
<comment type="caution">
    <text evidence="9">The sequence shown here is derived from an EMBL/GenBank/DDBJ whole genome shotgun (WGS) entry which is preliminary data.</text>
</comment>
<organism evidence="9 10">
    <name type="scientific">Tritrichomonas musculus</name>
    <dbReference type="NCBI Taxonomy" id="1915356"/>
    <lineage>
        <taxon>Eukaryota</taxon>
        <taxon>Metamonada</taxon>
        <taxon>Parabasalia</taxon>
        <taxon>Tritrichomonadida</taxon>
        <taxon>Tritrichomonadidae</taxon>
        <taxon>Tritrichomonas</taxon>
    </lineage>
</organism>
<comment type="pathway">
    <text evidence="2">Protein modification; protein ubiquitination.</text>
</comment>
<dbReference type="Pfam" id="PF00632">
    <property type="entry name" value="HECT"/>
    <property type="match status" value="1"/>
</dbReference>
<keyword evidence="4" id="KW-0808">Transferase</keyword>
<evidence type="ECO:0000256" key="2">
    <source>
        <dbReference type="ARBA" id="ARBA00004906"/>
    </source>
</evidence>
<dbReference type="Gene3D" id="3.30.2160.10">
    <property type="entry name" value="Hect, E3 ligase catalytic domain"/>
    <property type="match status" value="1"/>
</dbReference>
<name>A0ABR2GRP7_9EUKA</name>
<feature type="domain" description="HECT" evidence="8">
    <location>
        <begin position="1544"/>
        <end position="1875"/>
    </location>
</feature>
<feature type="active site" description="Glycyl thioester intermediate" evidence="6">
    <location>
        <position position="1844"/>
    </location>
</feature>
<evidence type="ECO:0000256" key="4">
    <source>
        <dbReference type="ARBA" id="ARBA00022679"/>
    </source>
</evidence>
<comment type="catalytic activity">
    <reaction evidence="1">
        <text>S-ubiquitinyl-[E2 ubiquitin-conjugating enzyme]-L-cysteine + [acceptor protein]-L-lysine = [E2 ubiquitin-conjugating enzyme]-L-cysteine + N(6)-ubiquitinyl-[acceptor protein]-L-lysine.</text>
        <dbReference type="EC" id="2.3.2.26"/>
    </reaction>
</comment>
<dbReference type="PROSITE" id="PS50237">
    <property type="entry name" value="HECT"/>
    <property type="match status" value="1"/>
</dbReference>
<evidence type="ECO:0000313" key="9">
    <source>
        <dbReference type="EMBL" id="KAK8836346.1"/>
    </source>
</evidence>
<protein>
    <recommendedName>
        <fullName evidence="3">HECT-type E3 ubiquitin transferase</fullName>
        <ecNumber evidence="3">2.3.2.26</ecNumber>
    </recommendedName>
</protein>
<evidence type="ECO:0000256" key="6">
    <source>
        <dbReference type="PROSITE-ProRule" id="PRU00104"/>
    </source>
</evidence>
<keyword evidence="7" id="KW-0472">Membrane</keyword>
<dbReference type="Gene3D" id="3.30.2410.10">
    <property type="entry name" value="Hect, E3 ligase catalytic domain"/>
    <property type="match status" value="1"/>
</dbReference>
<keyword evidence="7" id="KW-1133">Transmembrane helix</keyword>
<dbReference type="InterPro" id="IPR000569">
    <property type="entry name" value="HECT_dom"/>
</dbReference>
<proteinExistence type="predicted"/>
<feature type="transmembrane region" description="Helical" evidence="7">
    <location>
        <begin position="930"/>
        <end position="954"/>
    </location>
</feature>
<dbReference type="InterPro" id="IPR035983">
    <property type="entry name" value="Hect_E3_ubiquitin_ligase"/>
</dbReference>
<keyword evidence="10" id="KW-1185">Reference proteome</keyword>
<evidence type="ECO:0000256" key="5">
    <source>
        <dbReference type="ARBA" id="ARBA00022786"/>
    </source>
</evidence>
<dbReference type="InterPro" id="IPR050409">
    <property type="entry name" value="E3_ubiq-protein_ligase"/>
</dbReference>
<accession>A0ABR2GRP7</accession>
<dbReference type="EC" id="2.3.2.26" evidence="3"/>
<dbReference type="Gene3D" id="3.90.1750.10">
    <property type="entry name" value="Hect, E3 ligase catalytic domains"/>
    <property type="match status" value="1"/>
</dbReference>
<reference evidence="9 10" key="1">
    <citation type="submission" date="2024-04" db="EMBL/GenBank/DDBJ databases">
        <title>Tritrichomonas musculus Genome.</title>
        <authorList>
            <person name="Alves-Ferreira E."/>
            <person name="Grigg M."/>
            <person name="Lorenzi H."/>
            <person name="Galac M."/>
        </authorList>
    </citation>
    <scope>NUCLEOTIDE SEQUENCE [LARGE SCALE GENOMIC DNA]</scope>
    <source>
        <strain evidence="9 10">EAF2021</strain>
    </source>
</reference>
<keyword evidence="7" id="KW-0812">Transmembrane</keyword>
<dbReference type="SUPFAM" id="SSF56204">
    <property type="entry name" value="Hect, E3 ligase catalytic domain"/>
    <property type="match status" value="1"/>
</dbReference>
<dbReference type="PANTHER" id="PTHR11254:SF440">
    <property type="entry name" value="E3 UBIQUITIN-PROTEIN LIGASE NEDD-4"/>
    <property type="match status" value="1"/>
</dbReference>
<feature type="transmembrane region" description="Helical" evidence="7">
    <location>
        <begin position="875"/>
        <end position="892"/>
    </location>
</feature>